<organism evidence="2 3">
    <name type="scientific">Sphagnurus paluster</name>
    <dbReference type="NCBI Taxonomy" id="117069"/>
    <lineage>
        <taxon>Eukaryota</taxon>
        <taxon>Fungi</taxon>
        <taxon>Dikarya</taxon>
        <taxon>Basidiomycota</taxon>
        <taxon>Agaricomycotina</taxon>
        <taxon>Agaricomycetes</taxon>
        <taxon>Agaricomycetidae</taxon>
        <taxon>Agaricales</taxon>
        <taxon>Tricholomatineae</taxon>
        <taxon>Lyophyllaceae</taxon>
        <taxon>Sphagnurus</taxon>
    </lineage>
</organism>
<evidence type="ECO:0000256" key="1">
    <source>
        <dbReference type="SAM" id="MobiDB-lite"/>
    </source>
</evidence>
<comment type="caution">
    <text evidence="2">The sequence shown here is derived from an EMBL/GenBank/DDBJ whole genome shotgun (WGS) entry which is preliminary data.</text>
</comment>
<feature type="region of interest" description="Disordered" evidence="1">
    <location>
        <begin position="169"/>
        <end position="218"/>
    </location>
</feature>
<dbReference type="OrthoDB" id="3003645at2759"/>
<keyword evidence="3" id="KW-1185">Reference proteome</keyword>
<sequence>MSERMFNAQDRESEPDAAAIDDGILVEDVIDGQVGLANVIENEPPPPMALVSAPPDLALHSPSTEIMGTPFTTESRFEYPFPDTASDPAEPVLITPSFPSFSLSASASLLSSSSSQPLTHSSSPPSITTHFPITLTLPAYSSTHPKMRATNPPVPPGLVKRRQRWTLGLLRRRSSSSQSTDSASSEPLEELTRERAASEPRARQVVILANHSASRPPR</sequence>
<feature type="region of interest" description="Disordered" evidence="1">
    <location>
        <begin position="142"/>
        <end position="161"/>
    </location>
</feature>
<feature type="compositionally biased region" description="Basic and acidic residues" evidence="1">
    <location>
        <begin position="190"/>
        <end position="202"/>
    </location>
</feature>
<name>A0A9P7FXD1_9AGAR</name>
<evidence type="ECO:0000313" key="3">
    <source>
        <dbReference type="Proteomes" id="UP000717328"/>
    </source>
</evidence>
<protein>
    <submittedName>
        <fullName evidence="2">Uncharacterized protein</fullName>
    </submittedName>
</protein>
<accession>A0A9P7FXD1</accession>
<dbReference type="AlphaFoldDB" id="A0A9P7FXD1"/>
<feature type="compositionally biased region" description="Low complexity" evidence="1">
    <location>
        <begin position="175"/>
        <end position="185"/>
    </location>
</feature>
<reference evidence="2" key="2">
    <citation type="submission" date="2021-10" db="EMBL/GenBank/DDBJ databases">
        <title>Phylogenomics reveals ancestral predisposition of the termite-cultivated fungus Termitomyces towards a domesticated lifestyle.</title>
        <authorList>
            <person name="Auxier B."/>
            <person name="Grum-Grzhimaylo A."/>
            <person name="Cardenas M.E."/>
            <person name="Lodge J.D."/>
            <person name="Laessoe T."/>
            <person name="Pedersen O."/>
            <person name="Smith M.E."/>
            <person name="Kuyper T.W."/>
            <person name="Franco-Molano E.A."/>
            <person name="Baroni T.J."/>
            <person name="Aanen D.K."/>
        </authorList>
    </citation>
    <scope>NUCLEOTIDE SEQUENCE</scope>
    <source>
        <strain evidence="2">D49</strain>
    </source>
</reference>
<dbReference type="Proteomes" id="UP000717328">
    <property type="component" value="Unassembled WGS sequence"/>
</dbReference>
<reference evidence="2" key="1">
    <citation type="submission" date="2021-02" db="EMBL/GenBank/DDBJ databases">
        <authorList>
            <person name="Nieuwenhuis M."/>
            <person name="Van De Peppel L.J.J."/>
        </authorList>
    </citation>
    <scope>NUCLEOTIDE SEQUENCE</scope>
    <source>
        <strain evidence="2">D49</strain>
    </source>
</reference>
<evidence type="ECO:0000313" key="2">
    <source>
        <dbReference type="EMBL" id="KAG5638916.1"/>
    </source>
</evidence>
<gene>
    <name evidence="2" type="ORF">H0H81_008685</name>
</gene>
<proteinExistence type="predicted"/>
<dbReference type="EMBL" id="JABCKI010005738">
    <property type="protein sequence ID" value="KAG5638916.1"/>
    <property type="molecule type" value="Genomic_DNA"/>
</dbReference>